<name>A0A484ZN43_9GAMM</name>
<dbReference type="Proteomes" id="UP000373449">
    <property type="component" value="Unassembled WGS sequence"/>
</dbReference>
<evidence type="ECO:0000313" key="1">
    <source>
        <dbReference type="EMBL" id="VFS47149.1"/>
    </source>
</evidence>
<organism evidence="1 2">
    <name type="scientific">Budvicia aquatica</name>
    <dbReference type="NCBI Taxonomy" id="82979"/>
    <lineage>
        <taxon>Bacteria</taxon>
        <taxon>Pseudomonadati</taxon>
        <taxon>Pseudomonadota</taxon>
        <taxon>Gammaproteobacteria</taxon>
        <taxon>Enterobacterales</taxon>
        <taxon>Budviciaceae</taxon>
        <taxon>Budvicia</taxon>
    </lineage>
</organism>
<sequence length="35" mass="4050">MRQEVNISFFQQPACLCQLFNYPPLADKDVAVVTY</sequence>
<evidence type="ECO:0000313" key="2">
    <source>
        <dbReference type="Proteomes" id="UP000373449"/>
    </source>
</evidence>
<accession>A0A484ZN43</accession>
<proteinExistence type="predicted"/>
<dbReference type="AlphaFoldDB" id="A0A484ZN43"/>
<protein>
    <submittedName>
        <fullName evidence="1">Uncharacterized protein</fullName>
    </submittedName>
</protein>
<reference evidence="1 2" key="1">
    <citation type="submission" date="2019-03" db="EMBL/GenBank/DDBJ databases">
        <authorList>
            <consortium name="Pathogen Informatics"/>
        </authorList>
    </citation>
    <scope>NUCLEOTIDE SEQUENCE [LARGE SCALE GENOMIC DNA]</scope>
    <source>
        <strain evidence="1 2">NCTC12282</strain>
    </source>
</reference>
<dbReference type="EMBL" id="CAADJA010000002">
    <property type="protein sequence ID" value="VFS47149.1"/>
    <property type="molecule type" value="Genomic_DNA"/>
</dbReference>
<gene>
    <name evidence="1" type="ORF">NCTC12282_02084</name>
</gene>